<dbReference type="Gene3D" id="3.30.930.30">
    <property type="match status" value="1"/>
</dbReference>
<accession>A0A8H9UZ20</accession>
<dbReference type="AlphaFoldDB" id="A0A8H9UZ20"/>
<dbReference type="EMBL" id="DACTCB010000058">
    <property type="protein sequence ID" value="HAT4309615.1"/>
    <property type="molecule type" value="Genomic_DNA"/>
</dbReference>
<evidence type="ECO:0000256" key="3">
    <source>
        <dbReference type="SAM" id="MobiDB-lite"/>
    </source>
</evidence>
<gene>
    <name evidence="4" type="ORF">I9080_003485</name>
</gene>
<sequence>MQYSISFKKSTKKTSISHNNRTLDDEQQKSKYHKHINFDKSNENIYLEQTPIREKYEELFGEAVEKFNAKQKRADRKIDDYYAKVRKDKKLEPQREFIIQVGDIDDYRMTKDDGSPTGLTVEQIERNKQIANDILKSYYEDFEKRNPNLHIYNAVIHNDEASPHMHLNVIPVASGYKRGMEKQCSFNKALKQQGIAFDKENNRALWNNFRNQEVESIERLMSEHGWERKEVGTNHIKDVHEYKAIKAKERELMQKEQRLDTLLKEFEGYSSLLQDIRKMDSDLREVRENQMLGNSVMEIAKTPKYSTSGKLDERALENLYMSEVSPFDDGRLNADKFYAVHRNAIEREIDEFEKTLDVDIRKDIPKEEYKRVVSKVAVNMYANELLKGIEMLPKRLKRDEDMERAKIDYERLEREIERSNQQQARTFDFDLY</sequence>
<protein>
    <submittedName>
        <fullName evidence="4">Recombinase</fullName>
    </submittedName>
</protein>
<reference evidence="4" key="1">
    <citation type="journal article" date="2018" name="Genome Biol.">
        <title>SKESA: strategic k-mer extension for scrupulous assemblies.</title>
        <authorList>
            <person name="Souvorov A."/>
            <person name="Agarwala R."/>
            <person name="Lipman D.J."/>
        </authorList>
    </citation>
    <scope>NUCLEOTIDE SEQUENCE</scope>
    <source>
        <strain evidence="4">C8</strain>
    </source>
</reference>
<reference evidence="4" key="2">
    <citation type="submission" date="2020-07" db="EMBL/GenBank/DDBJ databases">
        <authorList>
            <consortium name="NCBI Pathogen Detection Project"/>
        </authorList>
    </citation>
    <scope>NUCLEOTIDE SEQUENCE</scope>
    <source>
        <strain evidence="4">C8</strain>
    </source>
</reference>
<comment type="similarity">
    <text evidence="1">Belongs to the plasmid mobilization pre family.</text>
</comment>
<dbReference type="Proteomes" id="UP000859547">
    <property type="component" value="Unassembled WGS sequence"/>
</dbReference>
<evidence type="ECO:0000313" key="4">
    <source>
        <dbReference type="EMBL" id="HAT4309615.1"/>
    </source>
</evidence>
<comment type="caution">
    <text evidence="4">The sequence shown here is derived from an EMBL/GenBank/DDBJ whole genome shotgun (WGS) entry which is preliminary data.</text>
</comment>
<evidence type="ECO:0000256" key="2">
    <source>
        <dbReference type="SAM" id="Coils"/>
    </source>
</evidence>
<evidence type="ECO:0000256" key="1">
    <source>
        <dbReference type="ARBA" id="ARBA00010657"/>
    </source>
</evidence>
<dbReference type="Pfam" id="PF01076">
    <property type="entry name" value="Mob_Pre"/>
    <property type="match status" value="1"/>
</dbReference>
<feature type="coiled-coil region" evidence="2">
    <location>
        <begin position="245"/>
        <end position="289"/>
    </location>
</feature>
<proteinExistence type="inferred from homology"/>
<feature type="coiled-coil region" evidence="2">
    <location>
        <begin position="395"/>
        <end position="422"/>
    </location>
</feature>
<feature type="region of interest" description="Disordered" evidence="3">
    <location>
        <begin position="1"/>
        <end position="30"/>
    </location>
</feature>
<dbReference type="InterPro" id="IPR001668">
    <property type="entry name" value="Mob_Pre"/>
</dbReference>
<keyword evidence="2" id="KW-0175">Coiled coil</keyword>
<feature type="compositionally biased region" description="Low complexity" evidence="3">
    <location>
        <begin position="1"/>
        <end position="17"/>
    </location>
</feature>
<organism evidence="4">
    <name type="scientific">Clostridium perfringens</name>
    <dbReference type="NCBI Taxonomy" id="1502"/>
    <lineage>
        <taxon>Bacteria</taxon>
        <taxon>Bacillati</taxon>
        <taxon>Bacillota</taxon>
        <taxon>Clostridia</taxon>
        <taxon>Eubacteriales</taxon>
        <taxon>Clostridiaceae</taxon>
        <taxon>Clostridium</taxon>
    </lineage>
</organism>
<name>A0A8H9UZ20_CLOPF</name>
<dbReference type="CDD" id="cd17242">
    <property type="entry name" value="MobM_relaxase"/>
    <property type="match status" value="1"/>
</dbReference>
<dbReference type="GO" id="GO:0006310">
    <property type="term" value="P:DNA recombination"/>
    <property type="evidence" value="ECO:0007669"/>
    <property type="project" value="InterPro"/>
</dbReference>
<dbReference type="GO" id="GO:0003677">
    <property type="term" value="F:DNA binding"/>
    <property type="evidence" value="ECO:0007669"/>
    <property type="project" value="InterPro"/>
</dbReference>